<dbReference type="AlphaFoldDB" id="A0A231GSU8"/>
<dbReference type="RefSeq" id="WP_223273986.1">
    <property type="nucleotide sequence ID" value="NZ_NGAF01000098.1"/>
</dbReference>
<accession>A0A231GSU8</accession>
<organism evidence="1 2">
    <name type="scientific">Nocardia cerradoensis</name>
    <dbReference type="NCBI Taxonomy" id="85688"/>
    <lineage>
        <taxon>Bacteria</taxon>
        <taxon>Bacillati</taxon>
        <taxon>Actinomycetota</taxon>
        <taxon>Actinomycetes</taxon>
        <taxon>Mycobacteriales</taxon>
        <taxon>Nocardiaceae</taxon>
        <taxon>Nocardia</taxon>
    </lineage>
</organism>
<keyword evidence="2" id="KW-1185">Reference proteome</keyword>
<proteinExistence type="predicted"/>
<dbReference type="EMBL" id="NGAF01000098">
    <property type="protein sequence ID" value="OXR39658.1"/>
    <property type="molecule type" value="Genomic_DNA"/>
</dbReference>
<evidence type="ECO:0000313" key="2">
    <source>
        <dbReference type="Proteomes" id="UP000215506"/>
    </source>
</evidence>
<reference evidence="1 2" key="1">
    <citation type="submission" date="2017-07" db="EMBL/GenBank/DDBJ databases">
        <title>First draft Genome Sequence of Nocardia cerradoensis isolated from human infection.</title>
        <authorList>
            <person name="Carrasco G."/>
        </authorList>
    </citation>
    <scope>NUCLEOTIDE SEQUENCE [LARGE SCALE GENOMIC DNA]</scope>
    <source>
        <strain evidence="1 2">CNM20130759</strain>
    </source>
</reference>
<sequence>MEHNRRARPTIRLLSEDLPSGWEDPNCTRAIADRQWDRLRPLAELPHPLLRKAAEMYGPDPVHDPAPRPIERLGSFRLQELRNSQWRAGIWTDPETGVRWIVAAGLAKGGHQDGDDFYKTLERRVGNEGGASSMLPTARDVELLKTETAAWALTSWYLEIQTRITQALKDIRAIGCIRVDLPPSPRRQSSTIGQVEIDFEAISDDETPREEFTVTFRLDAAHLTSNWGWRAIQRVLISIAPPVQDWDRHQNIAFVMGDPGHLDRQLRHLSVANEQSVLLAAEHGAVSHYTHAPHIAEASVTGTALRAMCGVVFVPTRDPDRFPVCARCEEEYAALSR</sequence>
<dbReference type="InterPro" id="IPR021400">
    <property type="entry name" value="DUF3039"/>
</dbReference>
<protein>
    <recommendedName>
        <fullName evidence="3">DUF3039 domain-containing protein</fullName>
    </recommendedName>
</protein>
<name>A0A231GSU8_9NOCA</name>
<dbReference type="Proteomes" id="UP000215506">
    <property type="component" value="Unassembled WGS sequence"/>
</dbReference>
<gene>
    <name evidence="1" type="ORF">B7C42_08273</name>
</gene>
<evidence type="ECO:0008006" key="3">
    <source>
        <dbReference type="Google" id="ProtNLM"/>
    </source>
</evidence>
<evidence type="ECO:0000313" key="1">
    <source>
        <dbReference type="EMBL" id="OXR39658.1"/>
    </source>
</evidence>
<comment type="caution">
    <text evidence="1">The sequence shown here is derived from an EMBL/GenBank/DDBJ whole genome shotgun (WGS) entry which is preliminary data.</text>
</comment>
<dbReference type="Pfam" id="PF11238">
    <property type="entry name" value="DUF3039"/>
    <property type="match status" value="1"/>
</dbReference>